<accession>X1HXD4</accession>
<proteinExistence type="predicted"/>
<dbReference type="Pfam" id="PF13181">
    <property type="entry name" value="TPR_8"/>
    <property type="match status" value="2"/>
</dbReference>
<dbReference type="InterPro" id="IPR011990">
    <property type="entry name" value="TPR-like_helical_dom_sf"/>
</dbReference>
<organism evidence="1">
    <name type="scientific">marine sediment metagenome</name>
    <dbReference type="NCBI Taxonomy" id="412755"/>
    <lineage>
        <taxon>unclassified sequences</taxon>
        <taxon>metagenomes</taxon>
        <taxon>ecological metagenomes</taxon>
    </lineage>
</organism>
<dbReference type="EMBL" id="BARU01017743">
    <property type="protein sequence ID" value="GAH61740.1"/>
    <property type="molecule type" value="Genomic_DNA"/>
</dbReference>
<protein>
    <submittedName>
        <fullName evidence="1">Uncharacterized protein</fullName>
    </submittedName>
</protein>
<sequence length="168" mass="19833">REKYPDKKSICSKEMKNIETGLEIIASLLKKYPDDNDLLNYKACWLQYLNRKEESLEISQKLIENVPDNATYHDTYGEILMYFNEHEHAIEEFLKAIDISSDDWYVYQTYIKLGICYKELENYDLATEYLQKGIESTEESSGDNETKNKWISIANLFVAEIEQLEMEL</sequence>
<dbReference type="SUPFAM" id="SSF48452">
    <property type="entry name" value="TPR-like"/>
    <property type="match status" value="1"/>
</dbReference>
<gene>
    <name evidence="1" type="ORF">S03H2_29398</name>
</gene>
<reference evidence="1" key="1">
    <citation type="journal article" date="2014" name="Front. Microbiol.">
        <title>High frequency of phylogenetically diverse reductive dehalogenase-homologous genes in deep subseafloor sedimentary metagenomes.</title>
        <authorList>
            <person name="Kawai M."/>
            <person name="Futagami T."/>
            <person name="Toyoda A."/>
            <person name="Takaki Y."/>
            <person name="Nishi S."/>
            <person name="Hori S."/>
            <person name="Arai W."/>
            <person name="Tsubouchi T."/>
            <person name="Morono Y."/>
            <person name="Uchiyama I."/>
            <person name="Ito T."/>
            <person name="Fujiyama A."/>
            <person name="Inagaki F."/>
            <person name="Takami H."/>
        </authorList>
    </citation>
    <scope>NUCLEOTIDE SEQUENCE</scope>
    <source>
        <strain evidence="1">Expedition CK06-06</strain>
    </source>
</reference>
<dbReference type="SMART" id="SM00028">
    <property type="entry name" value="TPR"/>
    <property type="match status" value="2"/>
</dbReference>
<dbReference type="PROSITE" id="PS50005">
    <property type="entry name" value="TPR"/>
    <property type="match status" value="2"/>
</dbReference>
<dbReference type="AlphaFoldDB" id="X1HXD4"/>
<feature type="non-terminal residue" evidence="1">
    <location>
        <position position="1"/>
    </location>
</feature>
<name>X1HXD4_9ZZZZ</name>
<dbReference type="Gene3D" id="1.25.40.10">
    <property type="entry name" value="Tetratricopeptide repeat domain"/>
    <property type="match status" value="1"/>
</dbReference>
<evidence type="ECO:0000313" key="1">
    <source>
        <dbReference type="EMBL" id="GAH61740.1"/>
    </source>
</evidence>
<dbReference type="InterPro" id="IPR019734">
    <property type="entry name" value="TPR_rpt"/>
</dbReference>
<comment type="caution">
    <text evidence="1">The sequence shown here is derived from an EMBL/GenBank/DDBJ whole genome shotgun (WGS) entry which is preliminary data.</text>
</comment>